<name>A0A1H8TEC8_9HYPH</name>
<dbReference type="EMBL" id="FNXB01000037">
    <property type="protein sequence ID" value="SEI14817.1"/>
    <property type="molecule type" value="Genomic_DNA"/>
</dbReference>
<dbReference type="EMBL" id="FOCV01000028">
    <property type="protein sequence ID" value="SEO88833.1"/>
    <property type="molecule type" value="Genomic_DNA"/>
</dbReference>
<dbReference type="AlphaFoldDB" id="A0A1H8TEC8"/>
<reference evidence="1" key="2">
    <citation type="submission" date="2016-10" db="EMBL/GenBank/DDBJ databases">
        <authorList>
            <person name="de Groot N.N."/>
        </authorList>
    </citation>
    <scope>NUCLEOTIDE SEQUENCE [LARGE SCALE GENOMIC DNA]</scope>
    <source>
        <strain evidence="1">CCBAU85039</strain>
    </source>
</reference>
<keyword evidence="4" id="KW-1185">Reference proteome</keyword>
<evidence type="ECO:0000313" key="2">
    <source>
        <dbReference type="EMBL" id="SEO88833.1"/>
    </source>
</evidence>
<dbReference type="STRING" id="501024.RTCCBAU85039_5148"/>
<gene>
    <name evidence="1" type="ORF">RTCCBAU85039_5148</name>
    <name evidence="2" type="ORF">SAMN05216228_102847</name>
</gene>
<evidence type="ECO:0000313" key="3">
    <source>
        <dbReference type="Proteomes" id="UP000183063"/>
    </source>
</evidence>
<organism evidence="1 3">
    <name type="scientific">Rhizobium tibeticum</name>
    <dbReference type="NCBI Taxonomy" id="501024"/>
    <lineage>
        <taxon>Bacteria</taxon>
        <taxon>Pseudomonadati</taxon>
        <taxon>Pseudomonadota</taxon>
        <taxon>Alphaproteobacteria</taxon>
        <taxon>Hyphomicrobiales</taxon>
        <taxon>Rhizobiaceae</taxon>
        <taxon>Rhizobium/Agrobacterium group</taxon>
        <taxon>Rhizobium</taxon>
    </lineage>
</organism>
<accession>A0A1H8TEC8</accession>
<dbReference type="Proteomes" id="UP000183063">
    <property type="component" value="Unassembled WGS sequence"/>
</dbReference>
<reference evidence="2 4" key="3">
    <citation type="submission" date="2016-10" db="EMBL/GenBank/DDBJ databases">
        <authorList>
            <person name="Varghese N."/>
            <person name="Submissions S."/>
        </authorList>
    </citation>
    <scope>NUCLEOTIDE SEQUENCE [LARGE SCALE GENOMIC DNA]</scope>
    <source>
        <strain evidence="2 4">CGMCC 1.7071</strain>
    </source>
</reference>
<proteinExistence type="predicted"/>
<protein>
    <submittedName>
        <fullName evidence="1">Uncharacterized protein</fullName>
    </submittedName>
</protein>
<evidence type="ECO:0000313" key="1">
    <source>
        <dbReference type="EMBL" id="SEI14817.1"/>
    </source>
</evidence>
<dbReference type="Proteomes" id="UP000198939">
    <property type="component" value="Unassembled WGS sequence"/>
</dbReference>
<evidence type="ECO:0000313" key="4">
    <source>
        <dbReference type="Proteomes" id="UP000198939"/>
    </source>
</evidence>
<reference evidence="3" key="1">
    <citation type="submission" date="2016-10" db="EMBL/GenBank/DDBJ databases">
        <authorList>
            <person name="Wibberg D."/>
        </authorList>
    </citation>
    <scope>NUCLEOTIDE SEQUENCE [LARGE SCALE GENOMIC DNA]</scope>
</reference>
<sequence length="42" mass="4405">MSPAFFSDTASARQRCCVITLFGHLFAGDLLSRCHGTGDAGS</sequence>